<evidence type="ECO:0000256" key="1">
    <source>
        <dbReference type="SAM" id="MobiDB-lite"/>
    </source>
</evidence>
<evidence type="ECO:0000313" key="3">
    <source>
        <dbReference type="EMBL" id="KAF3544804.1"/>
    </source>
</evidence>
<dbReference type="AlphaFoldDB" id="A0A8S9M6D1"/>
<gene>
    <name evidence="3" type="ORF">DY000_02006973</name>
    <name evidence="2" type="ORF">F2Q70_00011590</name>
</gene>
<dbReference type="EMBL" id="QGKY02000089">
    <property type="protein sequence ID" value="KAF2614502.1"/>
    <property type="molecule type" value="Genomic_DNA"/>
</dbReference>
<reference evidence="3 4" key="3">
    <citation type="journal article" date="2020" name="BMC Genomics">
        <title>Intraspecific diversification of the crop wild relative Brassica cretica Lam. using demographic model selection.</title>
        <authorList>
            <person name="Kioukis A."/>
            <person name="Michalopoulou V.A."/>
            <person name="Briers L."/>
            <person name="Pirintsos S."/>
            <person name="Studholme D.J."/>
            <person name="Pavlidis P."/>
            <person name="Sarris P.F."/>
        </authorList>
    </citation>
    <scope>NUCLEOTIDE SEQUENCE [LARGE SCALE GENOMIC DNA]</scope>
    <source>
        <strain evidence="4">cv. PFS-1207/04</strain>
        <strain evidence="3">PFS-1207/04</strain>
    </source>
</reference>
<evidence type="ECO:0000313" key="2">
    <source>
        <dbReference type="EMBL" id="KAF2614502.1"/>
    </source>
</evidence>
<feature type="region of interest" description="Disordered" evidence="1">
    <location>
        <begin position="1"/>
        <end position="74"/>
    </location>
</feature>
<name>A0A8S9M6D1_BRACR</name>
<proteinExistence type="predicted"/>
<accession>A0A8S9M6D1</accession>
<dbReference type="EMBL" id="QGKV02000832">
    <property type="protein sequence ID" value="KAF3544804.1"/>
    <property type="molecule type" value="Genomic_DNA"/>
</dbReference>
<feature type="compositionally biased region" description="Basic and acidic residues" evidence="1">
    <location>
        <begin position="32"/>
        <end position="55"/>
    </location>
</feature>
<keyword evidence="4" id="KW-1185">Reference proteome</keyword>
<reference evidence="3" key="2">
    <citation type="submission" date="2019-12" db="EMBL/GenBank/DDBJ databases">
        <authorList>
            <person name="Studholme D.J."/>
            <person name="Sarris P."/>
        </authorList>
    </citation>
    <scope>NUCLEOTIDE SEQUENCE</scope>
    <source>
        <strain evidence="3">PFS-1207/04</strain>
        <tissue evidence="3">Leaf</tissue>
    </source>
</reference>
<evidence type="ECO:0000313" key="4">
    <source>
        <dbReference type="Proteomes" id="UP000266723"/>
    </source>
</evidence>
<dbReference type="Proteomes" id="UP000266723">
    <property type="component" value="Unassembled WGS sequence"/>
</dbReference>
<comment type="caution">
    <text evidence="2">The sequence shown here is derived from an EMBL/GenBank/DDBJ whole genome shotgun (WGS) entry which is preliminary data.</text>
</comment>
<organism evidence="2">
    <name type="scientific">Brassica cretica</name>
    <name type="common">Mustard</name>
    <dbReference type="NCBI Taxonomy" id="69181"/>
    <lineage>
        <taxon>Eukaryota</taxon>
        <taxon>Viridiplantae</taxon>
        <taxon>Streptophyta</taxon>
        <taxon>Embryophyta</taxon>
        <taxon>Tracheophyta</taxon>
        <taxon>Spermatophyta</taxon>
        <taxon>Magnoliopsida</taxon>
        <taxon>eudicotyledons</taxon>
        <taxon>Gunneridae</taxon>
        <taxon>Pentapetalae</taxon>
        <taxon>rosids</taxon>
        <taxon>malvids</taxon>
        <taxon>Brassicales</taxon>
        <taxon>Brassicaceae</taxon>
        <taxon>Brassiceae</taxon>
        <taxon>Brassica</taxon>
    </lineage>
</organism>
<sequence length="74" mass="8339">MSGQNPDEITPVVKKKDSESLPPPQLDLDGNEVERVNLDPSDQSERSDNDNEVHPRRTRSSTCQLESSFEKPMT</sequence>
<protein>
    <submittedName>
        <fullName evidence="2">Uncharacterized protein</fullName>
    </submittedName>
</protein>
<reference evidence="2" key="1">
    <citation type="submission" date="2019-12" db="EMBL/GenBank/DDBJ databases">
        <title>Genome sequencing and annotation of Brassica cretica.</title>
        <authorList>
            <person name="Studholme D.J."/>
            <person name="Sarris P.F."/>
        </authorList>
    </citation>
    <scope>NUCLEOTIDE SEQUENCE</scope>
    <source>
        <strain evidence="2">PFS-102/07</strain>
        <tissue evidence="2">Leaf</tissue>
    </source>
</reference>